<accession>A0A0F7LAU4</accession>
<reference evidence="1" key="2">
    <citation type="submission" date="2015-03" db="EMBL/GenBank/DDBJ databases">
        <authorList>
            <person name="Chow C.-E.T."/>
            <person name="Winget D.M."/>
            <person name="White R.A.III."/>
            <person name="Hallam S.J."/>
            <person name="Suttle C.A."/>
        </authorList>
    </citation>
    <scope>NUCLEOTIDE SEQUENCE</scope>
    <source>
        <strain evidence="1">Oxic1_7</strain>
    </source>
</reference>
<name>A0A0F7LAU4_9VIRU</name>
<protein>
    <submittedName>
        <fullName evidence="1">Uncharacterized protein</fullName>
    </submittedName>
</protein>
<evidence type="ECO:0000313" key="1">
    <source>
        <dbReference type="EMBL" id="AKH48291.1"/>
    </source>
</evidence>
<sequence>MGKTMTRTRGPDLSKDFHEYISSQWMFFGRNAYQIAEQINKDTQLMSKYGKTTPSGVHYHIKQIQQEMENSISEDAMDTYIGEFIRARLGFEQDVIALEEIMADEKSKGFDNMDKELYLKFARTRHEIKLDSFKMLQDSALPLQVKKLKMERAKLRPARPMPEVEDNGVSE</sequence>
<dbReference type="EMBL" id="KR029602">
    <property type="protein sequence ID" value="AKH48291.1"/>
    <property type="molecule type" value="Genomic_DNA"/>
</dbReference>
<reference evidence="1" key="1">
    <citation type="journal article" date="2015" name="Front. Microbiol.">
        <title>Combining genomic sequencing methods to explore viral diversity and reveal potential virus-host interactions.</title>
        <authorList>
            <person name="Chow C.E."/>
            <person name="Winget D.M."/>
            <person name="White R.A.III."/>
            <person name="Hallam S.J."/>
            <person name="Suttle C.A."/>
        </authorList>
    </citation>
    <scope>NUCLEOTIDE SEQUENCE</scope>
    <source>
        <strain evidence="1">Oxic1_7</strain>
    </source>
</reference>
<proteinExistence type="predicted"/>
<organism evidence="1">
    <name type="scientific">uncultured marine virus</name>
    <dbReference type="NCBI Taxonomy" id="186617"/>
    <lineage>
        <taxon>Viruses</taxon>
        <taxon>environmental samples</taxon>
    </lineage>
</organism>